<proteinExistence type="predicted"/>
<dbReference type="EMBL" id="FNAO01000002">
    <property type="protein sequence ID" value="SDD86906.1"/>
    <property type="molecule type" value="Genomic_DNA"/>
</dbReference>
<dbReference type="OrthoDB" id="2540540at2"/>
<dbReference type="RefSeq" id="WP_091865922.1">
    <property type="nucleotide sequence ID" value="NZ_FNAO01000002.1"/>
</dbReference>
<dbReference type="InterPro" id="IPR029475">
    <property type="entry name" value="DUF6807"/>
</dbReference>
<dbReference type="Proteomes" id="UP000199109">
    <property type="component" value="Unassembled WGS sequence"/>
</dbReference>
<evidence type="ECO:0000313" key="2">
    <source>
        <dbReference type="Proteomes" id="UP000199109"/>
    </source>
</evidence>
<evidence type="ECO:0000313" key="1">
    <source>
        <dbReference type="EMBL" id="SDD86906.1"/>
    </source>
</evidence>
<protein>
    <submittedName>
        <fullName evidence="1">Methane oxygenase PmoA</fullName>
    </submittedName>
</protein>
<dbReference type="AlphaFoldDB" id="A0A1G6YBE9"/>
<dbReference type="STRING" id="641691.SAMN05421636_102164"/>
<accession>A0A1G6YBE9</accession>
<dbReference type="Pfam" id="PF14100">
    <property type="entry name" value="DUF6807"/>
    <property type="match status" value="1"/>
</dbReference>
<sequence>MKYQLLFLIAAFTGGTALFGQSAKKPTIDLKTNEAEKKVDVLVDGELFTSYIYPDNVKKPVLWPVMSPGGNMLTRSYPMVNKAGDRTDHPHHVGIWLNYGDVNGLDFWNNSEAIPEEDRNGYGTIYHQSIEKAKSGKGKATLITKSLWKSPDDEVLLEEKTEFDFKAMDDMRIIDRTTTLTAMVDKVKFTDNKEGMFAIRVARELELPTDKPTELMDSHGVVTKVAKMDNTNVKGNYRSSEGIEGGEVWGTRAKWMKLSSEINGEPVSLVIIDNPDNVGYPTYWHARDYGLFAANTLGQKIFSEGKEELNFSLKKGESVTFKYRLVVASEDLSDERINELSKAYEKM</sequence>
<name>A0A1G6YBE9_9FLAO</name>
<reference evidence="1 2" key="1">
    <citation type="submission" date="2016-10" db="EMBL/GenBank/DDBJ databases">
        <authorList>
            <person name="de Groot N.N."/>
        </authorList>
    </citation>
    <scope>NUCLEOTIDE SEQUENCE [LARGE SCALE GENOMIC DNA]</scope>
    <source>
        <strain evidence="1 2">DSM 23421</strain>
    </source>
</reference>
<keyword evidence="2" id="KW-1185">Reference proteome</keyword>
<organism evidence="1 2">
    <name type="scientific">Pricia antarctica</name>
    <dbReference type="NCBI Taxonomy" id="641691"/>
    <lineage>
        <taxon>Bacteria</taxon>
        <taxon>Pseudomonadati</taxon>
        <taxon>Bacteroidota</taxon>
        <taxon>Flavobacteriia</taxon>
        <taxon>Flavobacteriales</taxon>
        <taxon>Flavobacteriaceae</taxon>
        <taxon>Pricia</taxon>
    </lineage>
</organism>
<gene>
    <name evidence="1" type="ORF">SAMN05421636_102164</name>
</gene>